<dbReference type="GO" id="GO:0035613">
    <property type="term" value="F:RNA stem-loop binding"/>
    <property type="evidence" value="ECO:0007669"/>
    <property type="project" value="TreeGrafter"/>
</dbReference>
<dbReference type="Pfam" id="PF00665">
    <property type="entry name" value="rve"/>
    <property type="match status" value="1"/>
</dbReference>
<dbReference type="PROSITE" id="PS50005">
    <property type="entry name" value="TPR"/>
    <property type="match status" value="1"/>
</dbReference>
<keyword evidence="3" id="KW-0540">Nuclease</keyword>
<keyword evidence="5" id="KW-0378">Hydrolase</keyword>
<evidence type="ECO:0000256" key="2">
    <source>
        <dbReference type="ARBA" id="ARBA00022695"/>
    </source>
</evidence>
<feature type="coiled-coil region" evidence="8">
    <location>
        <begin position="90"/>
        <end position="117"/>
    </location>
</feature>
<evidence type="ECO:0000256" key="8">
    <source>
        <dbReference type="SAM" id="Coils"/>
    </source>
</evidence>
<evidence type="ECO:0000256" key="5">
    <source>
        <dbReference type="ARBA" id="ARBA00022801"/>
    </source>
</evidence>
<evidence type="ECO:0000259" key="10">
    <source>
        <dbReference type="PROSITE" id="PS50994"/>
    </source>
</evidence>
<feature type="region of interest" description="Disordered" evidence="9">
    <location>
        <begin position="286"/>
        <end position="319"/>
    </location>
</feature>
<keyword evidence="8" id="KW-0175">Coiled coil</keyword>
<dbReference type="GO" id="GO:0003964">
    <property type="term" value="F:RNA-directed DNA polymerase activity"/>
    <property type="evidence" value="ECO:0007669"/>
    <property type="project" value="UniProtKB-KW"/>
</dbReference>
<evidence type="ECO:0000256" key="4">
    <source>
        <dbReference type="ARBA" id="ARBA00022759"/>
    </source>
</evidence>
<feature type="repeat" description="TPR" evidence="7">
    <location>
        <begin position="54"/>
        <end position="87"/>
    </location>
</feature>
<sequence length="319" mass="35495">MMGRMKEAEKMMNHILNENAQCLECYRLLSAIYSKQELYAKSYKRAVELNPDQAQAWMNMGGIEHIKGSYITARDYYKKALQLVPNSKLLKENLAKLDRLEKRFQEVEEKDQTTSHEQVLLEVEGLKFLTPLDICFTSPDFLVIGPVGATMQHTGQLKGAEEELLSSSQQGSQKPDNNPCPGEAYLQLLTPTEACGIVESCDDCHALAPPLPAGVNLRGLRALELWQTNVTQIAEFGRLKYAHVTVDTFSSAMWASTHTGEKARDVIAHWRQAFAVLGIPSAVKTDNGPAYASQQSTRDADYDSPEQSQGKCRSTSSFS</sequence>
<dbReference type="InterPro" id="IPR001584">
    <property type="entry name" value="Integrase_cat-core"/>
</dbReference>
<dbReference type="InterPro" id="IPR017856">
    <property type="entry name" value="Integrase-like_N"/>
</dbReference>
<dbReference type="SUPFAM" id="SSF48452">
    <property type="entry name" value="TPR-like"/>
    <property type="match status" value="1"/>
</dbReference>
<accession>A0A3L8SGR1</accession>
<dbReference type="Proteomes" id="UP000276834">
    <property type="component" value="Unassembled WGS sequence"/>
</dbReference>
<dbReference type="PANTHER" id="PTHR41694:SF3">
    <property type="entry name" value="RNA-DIRECTED DNA POLYMERASE-RELATED"/>
    <property type="match status" value="1"/>
</dbReference>
<evidence type="ECO:0000256" key="6">
    <source>
        <dbReference type="ARBA" id="ARBA00022918"/>
    </source>
</evidence>
<comment type="caution">
    <text evidence="11">The sequence shown here is derived from an EMBL/GenBank/DDBJ whole genome shotgun (WGS) entry which is preliminary data.</text>
</comment>
<evidence type="ECO:0000256" key="3">
    <source>
        <dbReference type="ARBA" id="ARBA00022722"/>
    </source>
</evidence>
<dbReference type="InterPro" id="IPR011990">
    <property type="entry name" value="TPR-like_helical_dom_sf"/>
</dbReference>
<organism evidence="11 12">
    <name type="scientific">Chloebia gouldiae</name>
    <name type="common">Gouldian finch</name>
    <name type="synonym">Erythrura gouldiae</name>
    <dbReference type="NCBI Taxonomy" id="44316"/>
    <lineage>
        <taxon>Eukaryota</taxon>
        <taxon>Metazoa</taxon>
        <taxon>Chordata</taxon>
        <taxon>Craniata</taxon>
        <taxon>Vertebrata</taxon>
        <taxon>Euteleostomi</taxon>
        <taxon>Archelosauria</taxon>
        <taxon>Archosauria</taxon>
        <taxon>Dinosauria</taxon>
        <taxon>Saurischia</taxon>
        <taxon>Theropoda</taxon>
        <taxon>Coelurosauria</taxon>
        <taxon>Aves</taxon>
        <taxon>Neognathae</taxon>
        <taxon>Neoaves</taxon>
        <taxon>Telluraves</taxon>
        <taxon>Australaves</taxon>
        <taxon>Passeriformes</taxon>
        <taxon>Passeroidea</taxon>
        <taxon>Passeridae</taxon>
        <taxon>Chloebia</taxon>
    </lineage>
</organism>
<dbReference type="InterPro" id="IPR019734">
    <property type="entry name" value="TPR_rpt"/>
</dbReference>
<keyword evidence="12" id="KW-1185">Reference proteome</keyword>
<dbReference type="Gene3D" id="1.25.40.10">
    <property type="entry name" value="Tetratricopeptide repeat domain"/>
    <property type="match status" value="1"/>
</dbReference>
<dbReference type="OrthoDB" id="9381447at2759"/>
<dbReference type="PROSITE" id="PS50994">
    <property type="entry name" value="INTEGRASE"/>
    <property type="match status" value="1"/>
</dbReference>
<evidence type="ECO:0000313" key="12">
    <source>
        <dbReference type="Proteomes" id="UP000276834"/>
    </source>
</evidence>
<proteinExistence type="predicted"/>
<feature type="domain" description="Integrase catalytic" evidence="10">
    <location>
        <begin position="208"/>
        <end position="319"/>
    </location>
</feature>
<keyword evidence="1" id="KW-0808">Transferase</keyword>
<name>A0A3L8SGR1_CHLGU</name>
<keyword evidence="7" id="KW-0802">TPR repeat</keyword>
<dbReference type="PANTHER" id="PTHR41694">
    <property type="entry name" value="ENDOGENOUS RETROVIRUS GROUP K MEMBER POL PROTEIN"/>
    <property type="match status" value="1"/>
</dbReference>
<dbReference type="GO" id="GO:0004519">
    <property type="term" value="F:endonuclease activity"/>
    <property type="evidence" value="ECO:0007669"/>
    <property type="project" value="UniProtKB-KW"/>
</dbReference>
<evidence type="ECO:0000256" key="1">
    <source>
        <dbReference type="ARBA" id="ARBA00022679"/>
    </source>
</evidence>
<evidence type="ECO:0000256" key="7">
    <source>
        <dbReference type="PROSITE-ProRule" id="PRU00339"/>
    </source>
</evidence>
<dbReference type="InterPro" id="IPR036397">
    <property type="entry name" value="RNaseH_sf"/>
</dbReference>
<dbReference type="EMBL" id="QUSF01000021">
    <property type="protein sequence ID" value="RLW01789.1"/>
    <property type="molecule type" value="Genomic_DNA"/>
</dbReference>
<feature type="compositionally biased region" description="Polar residues" evidence="9">
    <location>
        <begin position="305"/>
        <end position="319"/>
    </location>
</feature>
<keyword evidence="4" id="KW-0255">Endonuclease</keyword>
<feature type="region of interest" description="Disordered" evidence="9">
    <location>
        <begin position="158"/>
        <end position="179"/>
    </location>
</feature>
<dbReference type="Gene3D" id="3.30.420.10">
    <property type="entry name" value="Ribonuclease H-like superfamily/Ribonuclease H"/>
    <property type="match status" value="1"/>
</dbReference>
<dbReference type="Gene3D" id="1.10.10.200">
    <property type="match status" value="1"/>
</dbReference>
<dbReference type="SMART" id="SM00028">
    <property type="entry name" value="TPR"/>
    <property type="match status" value="2"/>
</dbReference>
<evidence type="ECO:0000313" key="11">
    <source>
        <dbReference type="EMBL" id="RLW01789.1"/>
    </source>
</evidence>
<dbReference type="SUPFAM" id="SSF53098">
    <property type="entry name" value="Ribonuclease H-like"/>
    <property type="match status" value="1"/>
</dbReference>
<evidence type="ECO:0000256" key="9">
    <source>
        <dbReference type="SAM" id="MobiDB-lite"/>
    </source>
</evidence>
<dbReference type="InterPro" id="IPR012337">
    <property type="entry name" value="RNaseH-like_sf"/>
</dbReference>
<dbReference type="AlphaFoldDB" id="A0A3L8SGR1"/>
<gene>
    <name evidence="11" type="ORF">DV515_00007809</name>
</gene>
<reference evidence="11 12" key="1">
    <citation type="journal article" date="2018" name="Proc. R. Soc. B">
        <title>A non-coding region near Follistatin controls head colour polymorphism in the Gouldian finch.</title>
        <authorList>
            <person name="Toomey M.B."/>
            <person name="Marques C.I."/>
            <person name="Andrade P."/>
            <person name="Araujo P.M."/>
            <person name="Sabatino S."/>
            <person name="Gazda M.A."/>
            <person name="Afonso S."/>
            <person name="Lopes R.J."/>
            <person name="Corbo J.C."/>
            <person name="Carneiro M."/>
        </authorList>
    </citation>
    <scope>NUCLEOTIDE SEQUENCE [LARGE SCALE GENOMIC DNA]</scope>
    <source>
        <strain evidence="11">Red01</strain>
        <tissue evidence="11">Muscle</tissue>
    </source>
</reference>
<keyword evidence="6" id="KW-0695">RNA-directed DNA polymerase</keyword>
<dbReference type="GO" id="GO:0016787">
    <property type="term" value="F:hydrolase activity"/>
    <property type="evidence" value="ECO:0007669"/>
    <property type="project" value="UniProtKB-KW"/>
</dbReference>
<keyword evidence="2" id="KW-0548">Nucleotidyltransferase</keyword>
<protein>
    <recommendedName>
        <fullName evidence="10">Integrase catalytic domain-containing protein</fullName>
    </recommendedName>
</protein>
<dbReference type="GO" id="GO:0015074">
    <property type="term" value="P:DNA integration"/>
    <property type="evidence" value="ECO:0007669"/>
    <property type="project" value="InterPro"/>
</dbReference>